<accession>A0A3M2KQS1</accession>
<dbReference type="RefSeq" id="WP_122400056.1">
    <property type="nucleotide sequence ID" value="NZ_RFFJ01000366.1"/>
</dbReference>
<dbReference type="GO" id="GO:0003677">
    <property type="term" value="F:DNA binding"/>
    <property type="evidence" value="ECO:0007669"/>
    <property type="project" value="UniProtKB-KW"/>
</dbReference>
<reference evidence="1 2" key="1">
    <citation type="submission" date="2018-10" db="EMBL/GenBank/DDBJ databases">
        <title>Isolation, diversity and antifungal activity of actinobacteria from wheat.</title>
        <authorList>
            <person name="Han C."/>
        </authorList>
    </citation>
    <scope>NUCLEOTIDE SEQUENCE [LARGE SCALE GENOMIC DNA]</scope>
    <source>
        <strain evidence="1 2">NEAU-YY642</strain>
    </source>
</reference>
<name>A0A3M2KQS1_9ACTN</name>
<organism evidence="1 2">
    <name type="scientific">Streptomyces triticirhizae</name>
    <dbReference type="NCBI Taxonomy" id="2483353"/>
    <lineage>
        <taxon>Bacteria</taxon>
        <taxon>Bacillati</taxon>
        <taxon>Actinomycetota</taxon>
        <taxon>Actinomycetes</taxon>
        <taxon>Kitasatosporales</taxon>
        <taxon>Streptomycetaceae</taxon>
        <taxon>Streptomyces</taxon>
    </lineage>
</organism>
<protein>
    <submittedName>
        <fullName evidence="1">Winged helix DNA-binding domain-containing protein</fullName>
    </submittedName>
</protein>
<dbReference type="InterPro" id="IPR009351">
    <property type="entry name" value="AlkZ-like"/>
</dbReference>
<dbReference type="Pfam" id="PF06224">
    <property type="entry name" value="AlkZ-like"/>
    <property type="match status" value="1"/>
</dbReference>
<dbReference type="PANTHER" id="PTHR38479:SF2">
    <property type="entry name" value="WINGED HELIX DNA-BINDING DOMAIN-CONTAINING PROTEIN"/>
    <property type="match status" value="1"/>
</dbReference>
<evidence type="ECO:0000313" key="1">
    <source>
        <dbReference type="EMBL" id="RMI26820.1"/>
    </source>
</evidence>
<sequence>MTRPPQLSLRTLNRALLDRQWLARRAPATPAEAVEHLVGLQTQVPTNHYTALFSRLADFDAEDFSRRFEARAFVRISLLRSTIHTVTARDCLRLRPVLEAAHQRPFGSSFGRRLAGVDLAEVSEASRALLEERPLTAEELGRRLAERWPAYAPRDLAMVARHFLALVQVPPRGLWHRGGAARHTTAQSWLGAGLAEDGSVDELVLRYLAAFGPASVRDAQVWSGLTRLAEVFERLGGRLRTYRAPDGRTTLFDLAEATLPEEDAPAPPRFLPEFDNAFIGHHDRTRVLPDEVRAAVWRGGMRPDPVFLVDGFVRGAWRIDADRRHTEAALVLRPRGPLTADERAALTAEGAALLAFHTPGARHDVRLEEGADRG</sequence>
<evidence type="ECO:0000313" key="2">
    <source>
        <dbReference type="Proteomes" id="UP000278673"/>
    </source>
</evidence>
<dbReference type="AlphaFoldDB" id="A0A3M2KQS1"/>
<comment type="caution">
    <text evidence="1">The sequence shown here is derived from an EMBL/GenBank/DDBJ whole genome shotgun (WGS) entry which is preliminary data.</text>
</comment>
<dbReference type="EMBL" id="RFFJ01000366">
    <property type="protein sequence ID" value="RMI26820.1"/>
    <property type="molecule type" value="Genomic_DNA"/>
</dbReference>
<proteinExistence type="predicted"/>
<keyword evidence="1" id="KW-0238">DNA-binding</keyword>
<dbReference type="PANTHER" id="PTHR38479">
    <property type="entry name" value="LMO0824 PROTEIN"/>
    <property type="match status" value="1"/>
</dbReference>
<keyword evidence="2" id="KW-1185">Reference proteome</keyword>
<dbReference type="Proteomes" id="UP000278673">
    <property type="component" value="Unassembled WGS sequence"/>
</dbReference>
<gene>
    <name evidence="1" type="ORF">EBN88_29640</name>
</gene>